<evidence type="ECO:0000256" key="8">
    <source>
        <dbReference type="PROSITE-ProRule" id="PRU00023"/>
    </source>
</evidence>
<dbReference type="EMBL" id="VCGU01000002">
    <property type="protein sequence ID" value="TRY79609.1"/>
    <property type="molecule type" value="Genomic_DNA"/>
</dbReference>
<keyword evidence="9" id="KW-1133">Transmembrane helix</keyword>
<dbReference type="GO" id="GO:0034220">
    <property type="term" value="P:monoatomic ion transmembrane transport"/>
    <property type="evidence" value="ECO:0007669"/>
    <property type="project" value="UniProtKB-KW"/>
</dbReference>
<feature type="transmembrane region" description="Helical" evidence="9">
    <location>
        <begin position="560"/>
        <end position="578"/>
    </location>
</feature>
<keyword evidence="9" id="KW-0472">Membrane</keyword>
<keyword evidence="3" id="KW-0677">Repeat</keyword>
<dbReference type="PANTHER" id="PTHR47143:SF1">
    <property type="entry name" value="ION_TRANS DOMAIN-CONTAINING PROTEIN"/>
    <property type="match status" value="1"/>
</dbReference>
<dbReference type="InterPro" id="IPR036770">
    <property type="entry name" value="Ankyrin_rpt-contain_sf"/>
</dbReference>
<dbReference type="Pfam" id="PF12796">
    <property type="entry name" value="Ank_2"/>
    <property type="match status" value="2"/>
</dbReference>
<dbReference type="Proteomes" id="UP000318571">
    <property type="component" value="Chromosome 6"/>
</dbReference>
<dbReference type="Gene3D" id="1.25.40.20">
    <property type="entry name" value="Ankyrin repeat-containing domain"/>
    <property type="match status" value="1"/>
</dbReference>
<feature type="repeat" description="ANK" evidence="8">
    <location>
        <begin position="94"/>
        <end position="126"/>
    </location>
</feature>
<accession>A0A553PPK6</accession>
<dbReference type="GO" id="GO:0022857">
    <property type="term" value="F:transmembrane transporter activity"/>
    <property type="evidence" value="ECO:0007669"/>
    <property type="project" value="TreeGrafter"/>
</dbReference>
<gene>
    <name evidence="10" type="ORF">TCAL_11674</name>
</gene>
<feature type="transmembrane region" description="Helical" evidence="9">
    <location>
        <begin position="474"/>
        <end position="499"/>
    </location>
</feature>
<dbReference type="InterPro" id="IPR002110">
    <property type="entry name" value="Ankyrin_rpt"/>
</dbReference>
<keyword evidence="7" id="KW-0407">Ion channel</keyword>
<proteinExistence type="predicted"/>
<reference evidence="10 11" key="1">
    <citation type="journal article" date="2018" name="Nat. Ecol. Evol.">
        <title>Genomic signatures of mitonuclear coevolution across populations of Tigriopus californicus.</title>
        <authorList>
            <person name="Barreto F.S."/>
            <person name="Watson E.T."/>
            <person name="Lima T.G."/>
            <person name="Willett C.S."/>
            <person name="Edmands S."/>
            <person name="Li W."/>
            <person name="Burton R.S."/>
        </authorList>
    </citation>
    <scope>NUCLEOTIDE SEQUENCE [LARGE SCALE GENOMIC DNA]</scope>
    <source>
        <strain evidence="10 11">San Diego</strain>
    </source>
</reference>
<keyword evidence="9" id="KW-0812">Transmembrane</keyword>
<feature type="transmembrane region" description="Helical" evidence="9">
    <location>
        <begin position="529"/>
        <end position="553"/>
    </location>
</feature>
<feature type="repeat" description="ANK" evidence="8">
    <location>
        <begin position="127"/>
        <end position="159"/>
    </location>
</feature>
<dbReference type="STRING" id="6832.A0A553PPK6"/>
<feature type="transmembrane region" description="Helical" evidence="9">
    <location>
        <begin position="605"/>
        <end position="631"/>
    </location>
</feature>
<dbReference type="PANTHER" id="PTHR47143">
    <property type="entry name" value="TRANSIENT RECEPTOR POTENTIAL CATION CHANNEL PROTEIN PAINLESS"/>
    <property type="match status" value="1"/>
</dbReference>
<sequence>MTSERYKVFSPELVDKHPLTGPHSEDTVPKELIAMIKPLRRYQKHSDSKDSGISLDLDFNKKLHFAVWPCGKFEGFLEAVNQNPEAIHCRYGFSNETLLHRACRYGNQQVFDYLLANDAVLTARNKAGATPIHLASKFKRVKFIEDLLAAGVPWDECDDQGDQPIHYAAMSGCVESVGLLVKAGAYKCSPGFRGNTIVHYAARGAKLELIEDIFAGGCTVINKVNDLTESPLHLAASSYTADPNQGLAVIKRILHYGGQLNARTIWGDTAAHYAGRWGSPTVLSFLLSEGIEVGKEVDTGHDSFFEKLELPAEMREDFKYTLLQKVAKSTCMEKAHIVLNKIMDARIKLAQNMYYSNRGVDDQQEEMNNQEKAFLFMSSELQVNGDPDGAIQMFLKYSPDSLTRLFDRCIIKPCQAQVQGRVYIDMFLFNMSKDKCGRSDELNIIENLIAMGKERFLIHPLFELFLKMKWYKTWFYYLVYILLHLIFLVSLCGFTLAHFGKLVEDMENYNYRERNFWWLDLRSVVEQQLYSTFILVKEIVMPTLVGVVLYGNLSEKQMRYILACSIILACYSFMKTISRLPRVMTMLMGEYDYTLYFVADENTSLMARAIFVVFLVDMSVVLMNLVLGLAIADIEELQRNSAVRRMMQETCAILFTENMFVIFNKICPCTDLFNTSIVNERTMLFQDVIYLDLVDLDKSPNNVLVLERVMPEKTSYYQCPHHIVVSVANIVKSTLNQRLNPDKKLDDSLDEMDKIRKTQANILETLANLTNLMGELNRRKLETP</sequence>
<comment type="caution">
    <text evidence="10">The sequence shown here is derived from an EMBL/GenBank/DDBJ whole genome shotgun (WGS) entry which is preliminary data.</text>
</comment>
<keyword evidence="4 8" id="KW-0040">ANK repeat</keyword>
<feature type="repeat" description="ANK" evidence="8">
    <location>
        <begin position="160"/>
        <end position="185"/>
    </location>
</feature>
<evidence type="ECO:0000256" key="7">
    <source>
        <dbReference type="ARBA" id="ARBA00023303"/>
    </source>
</evidence>
<evidence type="ECO:0000313" key="10">
    <source>
        <dbReference type="EMBL" id="TRY79609.1"/>
    </source>
</evidence>
<keyword evidence="5" id="KW-0406">Ion transport</keyword>
<protein>
    <submittedName>
        <fullName evidence="10">Uncharacterized protein</fullName>
    </submittedName>
</protein>
<evidence type="ECO:0000256" key="2">
    <source>
        <dbReference type="ARBA" id="ARBA00022606"/>
    </source>
</evidence>
<keyword evidence="1" id="KW-0813">Transport</keyword>
<organism evidence="10 11">
    <name type="scientific">Tigriopus californicus</name>
    <name type="common">Marine copepod</name>
    <dbReference type="NCBI Taxonomy" id="6832"/>
    <lineage>
        <taxon>Eukaryota</taxon>
        <taxon>Metazoa</taxon>
        <taxon>Ecdysozoa</taxon>
        <taxon>Arthropoda</taxon>
        <taxon>Crustacea</taxon>
        <taxon>Multicrustacea</taxon>
        <taxon>Hexanauplia</taxon>
        <taxon>Copepoda</taxon>
        <taxon>Harpacticoida</taxon>
        <taxon>Harpacticidae</taxon>
        <taxon>Tigriopus</taxon>
    </lineage>
</organism>
<dbReference type="PROSITE" id="PS50297">
    <property type="entry name" value="ANK_REP_REGION"/>
    <property type="match status" value="1"/>
</dbReference>
<dbReference type="GO" id="GO:1902495">
    <property type="term" value="C:transmembrane transporter complex"/>
    <property type="evidence" value="ECO:0007669"/>
    <property type="project" value="TreeGrafter"/>
</dbReference>
<evidence type="ECO:0000256" key="4">
    <source>
        <dbReference type="ARBA" id="ARBA00023043"/>
    </source>
</evidence>
<keyword evidence="6" id="KW-0325">Glycoprotein</keyword>
<dbReference type="SUPFAM" id="SSF48403">
    <property type="entry name" value="Ankyrin repeat"/>
    <property type="match status" value="1"/>
</dbReference>
<dbReference type="PROSITE" id="PS50088">
    <property type="entry name" value="ANK_REPEAT"/>
    <property type="match status" value="3"/>
</dbReference>
<evidence type="ECO:0000256" key="9">
    <source>
        <dbReference type="SAM" id="Phobius"/>
    </source>
</evidence>
<dbReference type="SMART" id="SM00248">
    <property type="entry name" value="ANK"/>
    <property type="match status" value="6"/>
</dbReference>
<dbReference type="InterPro" id="IPR052076">
    <property type="entry name" value="TRP_cation_channel"/>
</dbReference>
<evidence type="ECO:0000313" key="11">
    <source>
        <dbReference type="Proteomes" id="UP000318571"/>
    </source>
</evidence>
<evidence type="ECO:0000256" key="6">
    <source>
        <dbReference type="ARBA" id="ARBA00023180"/>
    </source>
</evidence>
<keyword evidence="11" id="KW-1185">Reference proteome</keyword>
<evidence type="ECO:0000256" key="3">
    <source>
        <dbReference type="ARBA" id="ARBA00022737"/>
    </source>
</evidence>
<name>A0A553PPK6_TIGCA</name>
<evidence type="ECO:0000256" key="5">
    <source>
        <dbReference type="ARBA" id="ARBA00023065"/>
    </source>
</evidence>
<keyword evidence="2" id="KW-0716">Sensory transduction</keyword>
<dbReference type="AlphaFoldDB" id="A0A553PPK6"/>
<evidence type="ECO:0000256" key="1">
    <source>
        <dbReference type="ARBA" id="ARBA00022448"/>
    </source>
</evidence>